<dbReference type="SUPFAM" id="SSF52833">
    <property type="entry name" value="Thioredoxin-like"/>
    <property type="match status" value="1"/>
</dbReference>
<comment type="caution">
    <text evidence="2">The sequence shown here is derived from an EMBL/GenBank/DDBJ whole genome shotgun (WGS) entry which is preliminary data.</text>
</comment>
<gene>
    <name evidence="2" type="ORF">A2994_01120</name>
</gene>
<dbReference type="EMBL" id="METE01000002">
    <property type="protein sequence ID" value="OGB85604.1"/>
    <property type="molecule type" value="Genomic_DNA"/>
</dbReference>
<dbReference type="STRING" id="1798539.A2994_01120"/>
<sequence>MNQIKFWPIAMLMLVTLMGAGCAAAKPPANNAAPVSDFPSAKIESLAKALTAAGVKMYGSEFCSACKYQKQMFADAWKFVTYVNCDVSVNSGVQNAACRAENIKLYPTWEFKDSSRLEGVQKFEVLAEKIGFDL</sequence>
<dbReference type="PANTHER" id="PTHR34573:SF1">
    <property type="entry name" value="VITAMIN K EPOXIDE REDUCTASE DOMAIN-CONTAINING PROTEIN"/>
    <property type="match status" value="1"/>
</dbReference>
<evidence type="ECO:0000313" key="3">
    <source>
        <dbReference type="Proteomes" id="UP000179010"/>
    </source>
</evidence>
<evidence type="ECO:0000313" key="2">
    <source>
        <dbReference type="EMBL" id="OGB85604.1"/>
    </source>
</evidence>
<proteinExistence type="predicted"/>
<feature type="signal peptide" evidence="1">
    <location>
        <begin position="1"/>
        <end position="23"/>
    </location>
</feature>
<protein>
    <recommendedName>
        <fullName evidence="4">Thioredoxin domain-containing protein</fullName>
    </recommendedName>
</protein>
<name>A0A1F4PPM4_UNCK3</name>
<dbReference type="PROSITE" id="PS51257">
    <property type="entry name" value="PROKAR_LIPOPROTEIN"/>
    <property type="match status" value="1"/>
</dbReference>
<reference evidence="2 3" key="1">
    <citation type="journal article" date="2016" name="Nat. Commun.">
        <title>Thousands of microbial genomes shed light on interconnected biogeochemical processes in an aquifer system.</title>
        <authorList>
            <person name="Anantharaman K."/>
            <person name="Brown C.T."/>
            <person name="Hug L.A."/>
            <person name="Sharon I."/>
            <person name="Castelle C.J."/>
            <person name="Probst A.J."/>
            <person name="Thomas B.C."/>
            <person name="Singh A."/>
            <person name="Wilkins M.J."/>
            <person name="Karaoz U."/>
            <person name="Brodie E.L."/>
            <person name="Williams K.H."/>
            <person name="Hubbard S.S."/>
            <person name="Banfield J.F."/>
        </authorList>
    </citation>
    <scope>NUCLEOTIDE SEQUENCE [LARGE SCALE GENOMIC DNA]</scope>
</reference>
<dbReference type="PANTHER" id="PTHR34573">
    <property type="entry name" value="VKC DOMAIN-CONTAINING PROTEIN"/>
    <property type="match status" value="1"/>
</dbReference>
<accession>A0A1F4PPM4</accession>
<evidence type="ECO:0008006" key="4">
    <source>
        <dbReference type="Google" id="ProtNLM"/>
    </source>
</evidence>
<dbReference type="Proteomes" id="UP000179010">
    <property type="component" value="Unassembled WGS sequence"/>
</dbReference>
<dbReference type="InterPro" id="IPR036249">
    <property type="entry name" value="Thioredoxin-like_sf"/>
</dbReference>
<organism evidence="2 3">
    <name type="scientific">candidate division Kazan bacterium RIFCSPLOWO2_01_FULL_48_13</name>
    <dbReference type="NCBI Taxonomy" id="1798539"/>
    <lineage>
        <taxon>Bacteria</taxon>
        <taxon>Bacteria division Kazan-3B-28</taxon>
    </lineage>
</organism>
<evidence type="ECO:0000256" key="1">
    <source>
        <dbReference type="SAM" id="SignalP"/>
    </source>
</evidence>
<keyword evidence="1" id="KW-0732">Signal</keyword>
<dbReference type="Gene3D" id="3.40.30.10">
    <property type="entry name" value="Glutaredoxin"/>
    <property type="match status" value="1"/>
</dbReference>
<dbReference type="AlphaFoldDB" id="A0A1F4PPM4"/>
<feature type="chain" id="PRO_5009513304" description="Thioredoxin domain-containing protein" evidence="1">
    <location>
        <begin position="24"/>
        <end position="134"/>
    </location>
</feature>